<evidence type="ECO:0000313" key="2">
    <source>
        <dbReference type="EMBL" id="CAG6780979.1"/>
    </source>
</evidence>
<feature type="compositionally biased region" description="Basic and acidic residues" evidence="1">
    <location>
        <begin position="1"/>
        <end position="10"/>
    </location>
</feature>
<accession>A0A8D9B984</accession>
<feature type="region of interest" description="Disordered" evidence="1">
    <location>
        <begin position="1"/>
        <end position="40"/>
    </location>
</feature>
<feature type="compositionally biased region" description="Basic residues" evidence="1">
    <location>
        <begin position="11"/>
        <end position="22"/>
    </location>
</feature>
<dbReference type="EMBL" id="HBUF01620982">
    <property type="protein sequence ID" value="CAG6780979.1"/>
    <property type="molecule type" value="Transcribed_RNA"/>
</dbReference>
<name>A0A8D9B984_9HEMI</name>
<sequence>MKNTGEEFVKNLKKKGNNRSRNNRFIIERKKHEKKRKSGKIQTLSKYWKDIIIGEKSKIREREIKGFGNKGKSYKCRTKEAKYNNYDSIIKLSSPTFLC</sequence>
<proteinExistence type="predicted"/>
<protein>
    <submittedName>
        <fullName evidence="2">Uncharacterized protein</fullName>
    </submittedName>
</protein>
<feature type="compositionally biased region" description="Basic residues" evidence="1">
    <location>
        <begin position="29"/>
        <end position="39"/>
    </location>
</feature>
<evidence type="ECO:0000256" key="1">
    <source>
        <dbReference type="SAM" id="MobiDB-lite"/>
    </source>
</evidence>
<organism evidence="2">
    <name type="scientific">Cacopsylla melanoneura</name>
    <dbReference type="NCBI Taxonomy" id="428564"/>
    <lineage>
        <taxon>Eukaryota</taxon>
        <taxon>Metazoa</taxon>
        <taxon>Ecdysozoa</taxon>
        <taxon>Arthropoda</taxon>
        <taxon>Hexapoda</taxon>
        <taxon>Insecta</taxon>
        <taxon>Pterygota</taxon>
        <taxon>Neoptera</taxon>
        <taxon>Paraneoptera</taxon>
        <taxon>Hemiptera</taxon>
        <taxon>Sternorrhyncha</taxon>
        <taxon>Psylloidea</taxon>
        <taxon>Psyllidae</taxon>
        <taxon>Psyllinae</taxon>
        <taxon>Cacopsylla</taxon>
    </lineage>
</organism>
<reference evidence="2" key="1">
    <citation type="submission" date="2021-05" db="EMBL/GenBank/DDBJ databases">
        <authorList>
            <person name="Alioto T."/>
            <person name="Alioto T."/>
            <person name="Gomez Garrido J."/>
        </authorList>
    </citation>
    <scope>NUCLEOTIDE SEQUENCE</scope>
</reference>
<dbReference type="AlphaFoldDB" id="A0A8D9B984"/>